<evidence type="ECO:0000259" key="4">
    <source>
        <dbReference type="Pfam" id="PF00884"/>
    </source>
</evidence>
<evidence type="ECO:0000256" key="3">
    <source>
        <dbReference type="SAM" id="SignalP"/>
    </source>
</evidence>
<dbReference type="InterPro" id="IPR000917">
    <property type="entry name" value="Sulfatase_N"/>
</dbReference>
<dbReference type="GO" id="GO:0000272">
    <property type="term" value="P:polysaccharide catabolic process"/>
    <property type="evidence" value="ECO:0007669"/>
    <property type="project" value="InterPro"/>
</dbReference>
<organism evidence="5 6">
    <name type="scientific">Isoalcanivorax pacificus W11-5</name>
    <dbReference type="NCBI Taxonomy" id="391936"/>
    <lineage>
        <taxon>Bacteria</taxon>
        <taxon>Pseudomonadati</taxon>
        <taxon>Pseudomonadota</taxon>
        <taxon>Gammaproteobacteria</taxon>
        <taxon>Oceanospirillales</taxon>
        <taxon>Alcanivoracaceae</taxon>
        <taxon>Isoalcanivorax</taxon>
    </lineage>
</organism>
<evidence type="ECO:0000313" key="5">
    <source>
        <dbReference type="EMBL" id="AJD47434.1"/>
    </source>
</evidence>
<protein>
    <submittedName>
        <fullName evidence="5">Putative arylsulfatase</fullName>
    </submittedName>
</protein>
<feature type="chain" id="PRO_5002097584" evidence="3">
    <location>
        <begin position="18"/>
        <end position="752"/>
    </location>
</feature>
<dbReference type="OrthoDB" id="9803751at2"/>
<keyword evidence="6" id="KW-1185">Reference proteome</keyword>
<dbReference type="RefSeq" id="WP_008737335.1">
    <property type="nucleotide sequence ID" value="NZ_CP004387.1"/>
</dbReference>
<dbReference type="AlphaFoldDB" id="A0A0B4XH30"/>
<dbReference type="SUPFAM" id="SSF63446">
    <property type="entry name" value="Type I dockerin domain"/>
    <property type="match status" value="1"/>
</dbReference>
<evidence type="ECO:0000313" key="6">
    <source>
        <dbReference type="Proteomes" id="UP000006764"/>
    </source>
</evidence>
<proteinExistence type="inferred from homology"/>
<dbReference type="STRING" id="391936.S7S_05070"/>
<dbReference type="InterPro" id="IPR036439">
    <property type="entry name" value="Dockerin_dom_sf"/>
</dbReference>
<dbReference type="InterPro" id="IPR050738">
    <property type="entry name" value="Sulfatase"/>
</dbReference>
<feature type="domain" description="Sulfatase N-terminal" evidence="4">
    <location>
        <begin position="37"/>
        <end position="482"/>
    </location>
</feature>
<gene>
    <name evidence="5" type="ORF">S7S_05070</name>
</gene>
<reference evidence="5 6" key="1">
    <citation type="journal article" date="2012" name="J. Bacteriol.">
        <title>Genome sequence of an alkane-degrading bacterium, Alcanivorax pacificus type strain W11-5, isolated from deep sea sediment.</title>
        <authorList>
            <person name="Lai Q."/>
            <person name="Shao Z."/>
        </authorList>
    </citation>
    <scope>NUCLEOTIDE SEQUENCE [LARGE SCALE GENOMIC DNA]</scope>
    <source>
        <strain evidence="5 6">W11-5</strain>
    </source>
</reference>
<dbReference type="PROSITE" id="PS51257">
    <property type="entry name" value="PROKAR_LIPOPROTEIN"/>
    <property type="match status" value="1"/>
</dbReference>
<keyword evidence="2" id="KW-0378">Hydrolase</keyword>
<sequence length="752" mass="80868">MKLHSLSFIILPLLALGGCGGSGSSGSGGGTPPPPKPNILLVIMDDVGIDQMSSFGYGGVETPLPPPLTGDHRGPALPSIDAIAGQGLKFRNTWSMPECSPGRSVLLTGRYPQRNNIYQAIGPNDLANSQLSEYEITAPKLLKQAGYENAMFGKFHLAGPDNNMAGSDTPAQLGWDYFYGWIEGLPASIDTTAGGVYDEGRWSCGFYPHHLAGACYYPDGTCQDMSAPDLTGDGSGLLCLSRGGIFVRGFDVPEDHDGLSGYQTCDDPLPNDVTLDFEKQNAYYVSPLVIIENGAREDVPLTDPRARGYRTTIETNAAIDWITSRDDSTPWMATVSYSSAHTPWQQAPMELTPITPNLSGNILDCTSSLHGRVIQDQMTEAMDTEFGRLMVETGLATRAEDGTLNYNPDSNTLVIIVGDNGTLGNAVKLPFDPTRAKSTAYQTGVWVPLIIAGPMVSEPGRSVEAMVNMADIFHLLGETAGIDMSAAVPRVLDAEPLLPYLLNPEQESLRQFNFTQGGLNLQKDGGRNGPCAIGNLCSHTPVNKGVCEDNGGVWWGQGADDSNAVAAISNLGFSPEEGLEMCWQINQALHQLDPDNYSSDKKEIATTYAVAVRNEHYKLVRNEITDYDIASDTGVTVNTEELYEINQDAEAPLLDRADSDLLADGEGALTPAQEQNLTQLRAELAAILDSQHACPGDGNDDGAVNQTDLDEFERITVTEGWSGSSTYDFNLDGATNEQDLQVIEDNLGTTCW</sequence>
<keyword evidence="3" id="KW-0732">Signal</keyword>
<dbReference type="HOGENOM" id="CLU_013800_0_0_6"/>
<dbReference type="Pfam" id="PF00884">
    <property type="entry name" value="Sulfatase"/>
    <property type="match status" value="1"/>
</dbReference>
<dbReference type="Gene3D" id="3.40.720.10">
    <property type="entry name" value="Alkaline Phosphatase, subunit A"/>
    <property type="match status" value="2"/>
</dbReference>
<dbReference type="GO" id="GO:0004065">
    <property type="term" value="F:arylsulfatase activity"/>
    <property type="evidence" value="ECO:0007669"/>
    <property type="project" value="TreeGrafter"/>
</dbReference>
<dbReference type="PANTHER" id="PTHR42693:SF53">
    <property type="entry name" value="ENDO-4-O-SULFATASE"/>
    <property type="match status" value="1"/>
</dbReference>
<dbReference type="InterPro" id="IPR017850">
    <property type="entry name" value="Alkaline_phosphatase_core_sf"/>
</dbReference>
<dbReference type="PANTHER" id="PTHR42693">
    <property type="entry name" value="ARYLSULFATASE FAMILY MEMBER"/>
    <property type="match status" value="1"/>
</dbReference>
<evidence type="ECO:0000256" key="1">
    <source>
        <dbReference type="ARBA" id="ARBA00008779"/>
    </source>
</evidence>
<dbReference type="EMBL" id="CP004387">
    <property type="protein sequence ID" value="AJD47434.1"/>
    <property type="molecule type" value="Genomic_DNA"/>
</dbReference>
<feature type="signal peptide" evidence="3">
    <location>
        <begin position="1"/>
        <end position="17"/>
    </location>
</feature>
<name>A0A0B4XH30_9GAMM</name>
<comment type="similarity">
    <text evidence="1">Belongs to the sulfatase family.</text>
</comment>
<accession>A0A0B4XH30</accession>
<evidence type="ECO:0000256" key="2">
    <source>
        <dbReference type="ARBA" id="ARBA00022801"/>
    </source>
</evidence>
<dbReference type="KEGG" id="apac:S7S_05070"/>
<dbReference type="Proteomes" id="UP000006764">
    <property type="component" value="Chromosome"/>
</dbReference>
<dbReference type="SUPFAM" id="SSF53649">
    <property type="entry name" value="Alkaline phosphatase-like"/>
    <property type="match status" value="1"/>
</dbReference>